<dbReference type="OrthoDB" id="360619at2759"/>
<dbReference type="Proteomes" id="UP000236319">
    <property type="component" value="Unassembled WGS sequence"/>
</dbReference>
<keyword evidence="3" id="KW-1185">Reference proteome</keyword>
<dbReference type="VEuPathDB" id="PiroplasmaDB:BOVATA_012800"/>
<gene>
    <name evidence="2" type="ORF">BOVATA_012800</name>
</gene>
<dbReference type="RefSeq" id="XP_028866030.1">
    <property type="nucleotide sequence ID" value="XM_029010197.1"/>
</dbReference>
<proteinExistence type="predicted"/>
<dbReference type="GeneID" id="39873557"/>
<dbReference type="AlphaFoldDB" id="A0A2H6K9W2"/>
<reference evidence="2 3" key="1">
    <citation type="journal article" date="2017" name="BMC Genomics">
        <title>Whole-genome assembly of Babesia ovata and comparative genomics between closely related pathogens.</title>
        <authorList>
            <person name="Yamagishi J."/>
            <person name="Asada M."/>
            <person name="Hakimi H."/>
            <person name="Tanaka T.Q."/>
            <person name="Sugimoto C."/>
            <person name="Kawazu S."/>
        </authorList>
    </citation>
    <scope>NUCLEOTIDE SEQUENCE [LARGE SCALE GENOMIC DNA]</scope>
    <source>
        <strain evidence="2 3">Miyake</strain>
    </source>
</reference>
<feature type="region of interest" description="Disordered" evidence="1">
    <location>
        <begin position="148"/>
        <end position="170"/>
    </location>
</feature>
<comment type="caution">
    <text evidence="2">The sequence shown here is derived from an EMBL/GenBank/DDBJ whole genome shotgun (WGS) entry which is preliminary data.</text>
</comment>
<feature type="region of interest" description="Disordered" evidence="1">
    <location>
        <begin position="1"/>
        <end position="25"/>
    </location>
</feature>
<dbReference type="EMBL" id="BDSA01000001">
    <property type="protein sequence ID" value="GBE59787.1"/>
    <property type="molecule type" value="Genomic_DNA"/>
</dbReference>
<evidence type="ECO:0000313" key="2">
    <source>
        <dbReference type="EMBL" id="GBE59787.1"/>
    </source>
</evidence>
<evidence type="ECO:0000256" key="1">
    <source>
        <dbReference type="SAM" id="MobiDB-lite"/>
    </source>
</evidence>
<sequence length="170" mass="18908">MKDHEDSSSNDEGNAEGVVVENTRTPEFDRDEVIPKLLLDVVERLTKIAVMCESPSTADHSSVKNLVKNMYKFEKALRKLQKVTQQEHDGTDTIFKGALRAVDNYINPYDWAMTNVVGKYRTEGKKLDSALDTVDTLHKKLLERLQNTKAPGAAKEVASETTGEAVNEAA</sequence>
<name>A0A2H6K9W2_9APIC</name>
<evidence type="ECO:0000313" key="3">
    <source>
        <dbReference type="Proteomes" id="UP000236319"/>
    </source>
</evidence>
<accession>A0A2H6K9W2</accession>
<protein>
    <submittedName>
        <fullName evidence="2">Mediator complex subunit MED10, putative</fullName>
    </submittedName>
</protein>
<organism evidence="2 3">
    <name type="scientific">Babesia ovata</name>
    <dbReference type="NCBI Taxonomy" id="189622"/>
    <lineage>
        <taxon>Eukaryota</taxon>
        <taxon>Sar</taxon>
        <taxon>Alveolata</taxon>
        <taxon>Apicomplexa</taxon>
        <taxon>Aconoidasida</taxon>
        <taxon>Piroplasmida</taxon>
        <taxon>Babesiidae</taxon>
        <taxon>Babesia</taxon>
    </lineage>
</organism>